<keyword evidence="1" id="KW-1133">Transmembrane helix</keyword>
<sequence>MTETRALPRTRLLAAVAAAVVVVLLVVWLWPEDEPQELTGGSDTYAVRVVLDGPASVGDNALLVEVTDHAGAPVTADEVTVEPVMPGMGHAEPPATATAEAPGRYRVPAAHLSMAGTWEITVTVRRAGAAESTVLPLRVGN</sequence>
<dbReference type="InterPro" id="IPR032693">
    <property type="entry name" value="YtkA-like_dom"/>
</dbReference>
<keyword evidence="1" id="KW-0812">Transmembrane</keyword>
<keyword evidence="1" id="KW-0472">Membrane</keyword>
<gene>
    <name evidence="3" type="ORF">BJP25_21635</name>
</gene>
<dbReference type="Pfam" id="PF13115">
    <property type="entry name" value="YtkA"/>
    <property type="match status" value="1"/>
</dbReference>
<evidence type="ECO:0000259" key="2">
    <source>
        <dbReference type="Pfam" id="PF13115"/>
    </source>
</evidence>
<evidence type="ECO:0000256" key="1">
    <source>
        <dbReference type="SAM" id="Phobius"/>
    </source>
</evidence>
<protein>
    <recommendedName>
        <fullName evidence="2">YtkA-like domain-containing protein</fullName>
    </recommendedName>
</protein>
<evidence type="ECO:0000313" key="4">
    <source>
        <dbReference type="Proteomes" id="UP000186040"/>
    </source>
</evidence>
<dbReference type="EMBL" id="MKQR01000016">
    <property type="protein sequence ID" value="OLR92643.1"/>
    <property type="molecule type" value="Genomic_DNA"/>
</dbReference>
<dbReference type="Proteomes" id="UP000186040">
    <property type="component" value="Unassembled WGS sequence"/>
</dbReference>
<dbReference type="AlphaFoldDB" id="A0A1Q9LKW4"/>
<organism evidence="3 4">
    <name type="scientific">Actinokineospora bangkokensis</name>
    <dbReference type="NCBI Taxonomy" id="1193682"/>
    <lineage>
        <taxon>Bacteria</taxon>
        <taxon>Bacillati</taxon>
        <taxon>Actinomycetota</taxon>
        <taxon>Actinomycetes</taxon>
        <taxon>Pseudonocardiales</taxon>
        <taxon>Pseudonocardiaceae</taxon>
        <taxon>Actinokineospora</taxon>
    </lineage>
</organism>
<dbReference type="RefSeq" id="WP_158075665.1">
    <property type="nucleotide sequence ID" value="NZ_MKQR01000016.1"/>
</dbReference>
<feature type="transmembrane region" description="Helical" evidence="1">
    <location>
        <begin position="12"/>
        <end position="30"/>
    </location>
</feature>
<accession>A0A1Q9LKW4</accession>
<name>A0A1Q9LKW4_9PSEU</name>
<reference evidence="3 4" key="1">
    <citation type="submission" date="2016-10" db="EMBL/GenBank/DDBJ databases">
        <title>The Draft Genome Sequence of Actinokineospora bangkokensis 44EHWT reveals the biosynthetic pathway of antifungal compounds Thailandins with unusual extender unit butylmalonyl-CoA.</title>
        <authorList>
            <person name="Greule A."/>
            <person name="Intra B."/>
            <person name="Flemming S."/>
            <person name="Rommel M.G."/>
            <person name="Panbangred W."/>
            <person name="Bechthold A."/>
        </authorList>
    </citation>
    <scope>NUCLEOTIDE SEQUENCE [LARGE SCALE GENOMIC DNA]</scope>
    <source>
        <strain evidence="3 4">44EHW</strain>
    </source>
</reference>
<proteinExistence type="predicted"/>
<comment type="caution">
    <text evidence="3">The sequence shown here is derived from an EMBL/GenBank/DDBJ whole genome shotgun (WGS) entry which is preliminary data.</text>
</comment>
<keyword evidence="4" id="KW-1185">Reference proteome</keyword>
<evidence type="ECO:0000313" key="3">
    <source>
        <dbReference type="EMBL" id="OLR92643.1"/>
    </source>
</evidence>
<dbReference type="OrthoDB" id="3695826at2"/>
<feature type="domain" description="YtkA-like" evidence="2">
    <location>
        <begin position="41"/>
        <end position="122"/>
    </location>
</feature>
<dbReference type="STRING" id="1193682.BJP25_21635"/>